<accession>A0ABQ2UW88</accession>
<name>A0ABQ2UW88_9PSEU</name>
<dbReference type="EMBL" id="BMRE01000029">
    <property type="protein sequence ID" value="GGU57128.1"/>
    <property type="molecule type" value="Genomic_DNA"/>
</dbReference>
<proteinExistence type="predicted"/>
<dbReference type="RefSeq" id="WP_189256802.1">
    <property type="nucleotide sequence ID" value="NZ_BMRE01000029.1"/>
</dbReference>
<reference evidence="2" key="1">
    <citation type="journal article" date="2019" name="Int. J. Syst. Evol. Microbiol.">
        <title>The Global Catalogue of Microorganisms (GCM) 10K type strain sequencing project: providing services to taxonomists for standard genome sequencing and annotation.</title>
        <authorList>
            <consortium name="The Broad Institute Genomics Platform"/>
            <consortium name="The Broad Institute Genome Sequencing Center for Infectious Disease"/>
            <person name="Wu L."/>
            <person name="Ma J."/>
        </authorList>
    </citation>
    <scope>NUCLEOTIDE SEQUENCE [LARGE SCALE GENOMIC DNA]</scope>
    <source>
        <strain evidence="2">JCM 3296</strain>
    </source>
</reference>
<gene>
    <name evidence="1" type="ORF">GCM10010178_56910</name>
</gene>
<protein>
    <submittedName>
        <fullName evidence="1">Uncharacterized protein</fullName>
    </submittedName>
</protein>
<dbReference type="Proteomes" id="UP000649573">
    <property type="component" value="Unassembled WGS sequence"/>
</dbReference>
<organism evidence="1 2">
    <name type="scientific">Lentzea flava</name>
    <dbReference type="NCBI Taxonomy" id="103732"/>
    <lineage>
        <taxon>Bacteria</taxon>
        <taxon>Bacillati</taxon>
        <taxon>Actinomycetota</taxon>
        <taxon>Actinomycetes</taxon>
        <taxon>Pseudonocardiales</taxon>
        <taxon>Pseudonocardiaceae</taxon>
        <taxon>Lentzea</taxon>
    </lineage>
</organism>
<keyword evidence="2" id="KW-1185">Reference proteome</keyword>
<evidence type="ECO:0000313" key="2">
    <source>
        <dbReference type="Proteomes" id="UP000649573"/>
    </source>
</evidence>
<comment type="caution">
    <text evidence="1">The sequence shown here is derived from an EMBL/GenBank/DDBJ whole genome shotgun (WGS) entry which is preliminary data.</text>
</comment>
<sequence>MTYYVVEAEPVAGHHGEESEAGRLHVVVDDWTLSGVLTLPPVHLVERETGARMTGAGFTGFELGEAVVTEGDRFGNLNPDGYVPDLVWLKVYGEPGVDDLALAGDGVALVVSRPVMFLFRSRASARISEWVRTAPAGLP</sequence>
<evidence type="ECO:0000313" key="1">
    <source>
        <dbReference type="EMBL" id="GGU57128.1"/>
    </source>
</evidence>